<evidence type="ECO:0000256" key="5">
    <source>
        <dbReference type="ARBA" id="ARBA00024227"/>
    </source>
</evidence>
<gene>
    <name evidence="8" type="ORF">W911_15955</name>
</gene>
<dbReference type="Gene3D" id="3.30.930.10">
    <property type="entry name" value="Bira Bifunctional Protein, Domain 2"/>
    <property type="match status" value="1"/>
</dbReference>
<name>V5SHM7_9HYPH</name>
<dbReference type="InterPro" id="IPR004143">
    <property type="entry name" value="BPL_LPL_catalytic"/>
</dbReference>
<dbReference type="HOGENOM" id="CLU_051096_3_0_5"/>
<dbReference type="InterPro" id="IPR008988">
    <property type="entry name" value="Transcriptional_repressor_C"/>
</dbReference>
<dbReference type="NCBIfam" id="TIGR00121">
    <property type="entry name" value="birA_ligase"/>
    <property type="match status" value="1"/>
</dbReference>
<dbReference type="PANTHER" id="PTHR12835:SF5">
    <property type="entry name" value="BIOTIN--PROTEIN LIGASE"/>
    <property type="match status" value="1"/>
</dbReference>
<evidence type="ECO:0000256" key="2">
    <source>
        <dbReference type="ARBA" id="ARBA00022741"/>
    </source>
</evidence>
<dbReference type="GO" id="GO:0005737">
    <property type="term" value="C:cytoplasm"/>
    <property type="evidence" value="ECO:0007669"/>
    <property type="project" value="TreeGrafter"/>
</dbReference>
<evidence type="ECO:0000256" key="6">
    <source>
        <dbReference type="ARBA" id="ARBA00047846"/>
    </source>
</evidence>
<dbReference type="Gene3D" id="2.30.30.100">
    <property type="match status" value="1"/>
</dbReference>
<feature type="domain" description="BPL/LPL catalytic" evidence="7">
    <location>
        <begin position="1"/>
        <end position="183"/>
    </location>
</feature>
<dbReference type="Pfam" id="PF03099">
    <property type="entry name" value="BPL_LplA_LipB"/>
    <property type="match status" value="1"/>
</dbReference>
<dbReference type="GO" id="GO:0004077">
    <property type="term" value="F:biotin--[biotin carboxyl-carrier protein] ligase activity"/>
    <property type="evidence" value="ECO:0007669"/>
    <property type="project" value="UniProtKB-EC"/>
</dbReference>
<keyword evidence="3" id="KW-0067">ATP-binding</keyword>
<evidence type="ECO:0000313" key="8">
    <source>
        <dbReference type="EMBL" id="AHB49560.1"/>
    </source>
</evidence>
<dbReference type="PROSITE" id="PS51733">
    <property type="entry name" value="BPL_LPL_CATALYTIC"/>
    <property type="match status" value="1"/>
</dbReference>
<dbReference type="PANTHER" id="PTHR12835">
    <property type="entry name" value="BIOTIN PROTEIN LIGASE"/>
    <property type="match status" value="1"/>
</dbReference>
<protein>
    <recommendedName>
        <fullName evidence="5">biotin--[biotin carboxyl-carrier protein] ligase</fullName>
        <ecNumber evidence="5">6.3.4.15</ecNumber>
    </recommendedName>
</protein>
<dbReference type="RefSeq" id="WP_023788491.1">
    <property type="nucleotide sequence ID" value="NC_022997.1"/>
</dbReference>
<organism evidence="8 9">
    <name type="scientific">Hyphomicrobium nitrativorans NL23</name>
    <dbReference type="NCBI Taxonomy" id="1029756"/>
    <lineage>
        <taxon>Bacteria</taxon>
        <taxon>Pseudomonadati</taxon>
        <taxon>Pseudomonadota</taxon>
        <taxon>Alphaproteobacteria</taxon>
        <taxon>Hyphomicrobiales</taxon>
        <taxon>Hyphomicrobiaceae</taxon>
        <taxon>Hyphomicrobium</taxon>
    </lineage>
</organism>
<reference evidence="8 9" key="1">
    <citation type="journal article" date="2014" name="Genome Announc.">
        <title>Complete Genome Sequence of Hyphomicrobium nitrativorans Strain NL23, a Denitrifying Bacterium Isolated from Biofilm of a Methanol-Fed Denitrification System Treating Seawater at the Montreal Biodome.</title>
        <authorList>
            <person name="Martineau C."/>
            <person name="Villeneuve C."/>
            <person name="Mauffrey F."/>
            <person name="Villemur R."/>
        </authorList>
    </citation>
    <scope>NUCLEOTIDE SEQUENCE [LARGE SCALE GENOMIC DNA]</scope>
    <source>
        <strain evidence="8">NL23</strain>
    </source>
</reference>
<evidence type="ECO:0000256" key="4">
    <source>
        <dbReference type="ARBA" id="ARBA00023267"/>
    </source>
</evidence>
<dbReference type="SUPFAM" id="SSF55681">
    <property type="entry name" value="Class II aaRS and biotin synthetases"/>
    <property type="match status" value="1"/>
</dbReference>
<dbReference type="AlphaFoldDB" id="V5SHM7"/>
<dbReference type="GO" id="GO:0005524">
    <property type="term" value="F:ATP binding"/>
    <property type="evidence" value="ECO:0007669"/>
    <property type="project" value="UniProtKB-KW"/>
</dbReference>
<proteinExistence type="predicted"/>
<sequence>MDLFRQNGRRLLRLPSVDSTNAEALRRAAAGERGPLWILADVQTAGRGRAGRSWVSAPGNLHASLLVTLAAPAPKAYQLSLVTGVAVYDAIRIAMQPAPAGLCLKWPNDILIGTEKAGGILIESTTSSAGLSAVIGIGIDIASVPPDLGRPVTHLAAHGICPRPEGLLACIAAATEDWLAVWKEGHGFAAIRNAWLNRAHPIGERMSIDTGAERIGGAFHGLDDDGALILDTDTGARRFTFGDVSLAR</sequence>
<keyword evidence="1 8" id="KW-0436">Ligase</keyword>
<dbReference type="Pfam" id="PF02237">
    <property type="entry name" value="BPL_C"/>
    <property type="match status" value="1"/>
</dbReference>
<dbReference type="PATRIC" id="fig|1029756.8.peg.3325"/>
<dbReference type="InterPro" id="IPR003142">
    <property type="entry name" value="BPL_C"/>
</dbReference>
<dbReference type="InterPro" id="IPR004408">
    <property type="entry name" value="Biotin_CoA_COase_ligase"/>
</dbReference>
<dbReference type="EMBL" id="CP006912">
    <property type="protein sequence ID" value="AHB49560.1"/>
    <property type="molecule type" value="Genomic_DNA"/>
</dbReference>
<dbReference type="OrthoDB" id="9807064at2"/>
<dbReference type="EC" id="6.3.4.15" evidence="5"/>
<evidence type="ECO:0000256" key="1">
    <source>
        <dbReference type="ARBA" id="ARBA00022598"/>
    </source>
</evidence>
<evidence type="ECO:0000313" key="9">
    <source>
        <dbReference type="Proteomes" id="UP000018542"/>
    </source>
</evidence>
<keyword evidence="4" id="KW-0092">Biotin</keyword>
<dbReference type="SUPFAM" id="SSF50037">
    <property type="entry name" value="C-terminal domain of transcriptional repressors"/>
    <property type="match status" value="1"/>
</dbReference>
<evidence type="ECO:0000259" key="7">
    <source>
        <dbReference type="PROSITE" id="PS51733"/>
    </source>
</evidence>
<accession>V5SHM7</accession>
<dbReference type="KEGG" id="hni:W911_15955"/>
<comment type="catalytic activity">
    <reaction evidence="6">
        <text>biotin + L-lysyl-[protein] + ATP = N(6)-biotinyl-L-lysyl-[protein] + AMP + diphosphate + H(+)</text>
        <dbReference type="Rhea" id="RHEA:11756"/>
        <dbReference type="Rhea" id="RHEA-COMP:9752"/>
        <dbReference type="Rhea" id="RHEA-COMP:10505"/>
        <dbReference type="ChEBI" id="CHEBI:15378"/>
        <dbReference type="ChEBI" id="CHEBI:29969"/>
        <dbReference type="ChEBI" id="CHEBI:30616"/>
        <dbReference type="ChEBI" id="CHEBI:33019"/>
        <dbReference type="ChEBI" id="CHEBI:57586"/>
        <dbReference type="ChEBI" id="CHEBI:83144"/>
        <dbReference type="ChEBI" id="CHEBI:456215"/>
        <dbReference type="EC" id="6.3.4.15"/>
    </reaction>
</comment>
<dbReference type="Proteomes" id="UP000018542">
    <property type="component" value="Chromosome"/>
</dbReference>
<keyword evidence="9" id="KW-1185">Reference proteome</keyword>
<keyword evidence="2" id="KW-0547">Nucleotide-binding</keyword>
<dbReference type="CDD" id="cd16442">
    <property type="entry name" value="BPL"/>
    <property type="match status" value="1"/>
</dbReference>
<dbReference type="InterPro" id="IPR045864">
    <property type="entry name" value="aa-tRNA-synth_II/BPL/LPL"/>
</dbReference>
<evidence type="ECO:0000256" key="3">
    <source>
        <dbReference type="ARBA" id="ARBA00022840"/>
    </source>
</evidence>
<dbReference type="STRING" id="1029756.W911_15955"/>